<keyword evidence="12" id="KW-1185">Reference proteome</keyword>
<dbReference type="HAMAP" id="MF_00323">
    <property type="entry name" value="Ferrochelatase"/>
    <property type="match status" value="1"/>
</dbReference>
<dbReference type="EMBL" id="JAFVMH010000007">
    <property type="protein sequence ID" value="MBO1326144.1"/>
    <property type="molecule type" value="Genomic_DNA"/>
</dbReference>
<keyword evidence="7 9" id="KW-0627">Porphyrin biosynthesis</keyword>
<comment type="catalytic activity">
    <reaction evidence="8">
        <text>Fe-coproporphyrin III + 2 H(+) = coproporphyrin III + Fe(2+)</text>
        <dbReference type="Rhea" id="RHEA:49572"/>
        <dbReference type="ChEBI" id="CHEBI:15378"/>
        <dbReference type="ChEBI" id="CHEBI:29033"/>
        <dbReference type="ChEBI" id="CHEBI:68438"/>
        <dbReference type="ChEBI" id="CHEBI:131725"/>
        <dbReference type="EC" id="4.99.1.9"/>
    </reaction>
    <physiologicalReaction direction="right-to-left" evidence="8">
        <dbReference type="Rhea" id="RHEA:49574"/>
    </physiologicalReaction>
</comment>
<evidence type="ECO:0000256" key="4">
    <source>
        <dbReference type="ARBA" id="ARBA00023004"/>
    </source>
</evidence>
<evidence type="ECO:0000256" key="10">
    <source>
        <dbReference type="RuleBase" id="RU000607"/>
    </source>
</evidence>
<reference evidence="11" key="1">
    <citation type="submission" date="2021-03" db="EMBL/GenBank/DDBJ databases">
        <title>The complete genome sequence of Acetobacter sp. TBRC 12339.</title>
        <authorList>
            <person name="Charoenyingcharoen P."/>
            <person name="Yukphan P."/>
        </authorList>
    </citation>
    <scope>NUCLEOTIDE SEQUENCE</scope>
    <source>
        <strain evidence="11">TBRC 12339</strain>
    </source>
</reference>
<dbReference type="AlphaFoldDB" id="A0A939HQ22"/>
<dbReference type="PANTHER" id="PTHR11108">
    <property type="entry name" value="FERROCHELATASE"/>
    <property type="match status" value="1"/>
</dbReference>
<proteinExistence type="inferred from homology"/>
<dbReference type="SUPFAM" id="SSF53800">
    <property type="entry name" value="Chelatase"/>
    <property type="match status" value="1"/>
</dbReference>
<evidence type="ECO:0000313" key="12">
    <source>
        <dbReference type="Proteomes" id="UP000664073"/>
    </source>
</evidence>
<dbReference type="PROSITE" id="PS00534">
    <property type="entry name" value="FERROCHELATASE"/>
    <property type="match status" value="1"/>
</dbReference>
<evidence type="ECO:0000256" key="1">
    <source>
        <dbReference type="ARBA" id="ARBA00007718"/>
    </source>
</evidence>
<dbReference type="InterPro" id="IPR001015">
    <property type="entry name" value="Ferrochelatase"/>
</dbReference>
<evidence type="ECO:0000256" key="5">
    <source>
        <dbReference type="ARBA" id="ARBA00023133"/>
    </source>
</evidence>
<dbReference type="EC" id="4.98.1.1" evidence="9 10"/>
<dbReference type="GO" id="GO:0046872">
    <property type="term" value="F:metal ion binding"/>
    <property type="evidence" value="ECO:0007669"/>
    <property type="project" value="UniProtKB-KW"/>
</dbReference>
<gene>
    <name evidence="9" type="primary">hemH</name>
    <name evidence="11" type="ORF">J2D77_13390</name>
</gene>
<keyword evidence="5 9" id="KW-0350">Heme biosynthesis</keyword>
<dbReference type="Proteomes" id="UP000664073">
    <property type="component" value="Unassembled WGS sequence"/>
</dbReference>
<dbReference type="Gene3D" id="3.40.50.1400">
    <property type="match status" value="2"/>
</dbReference>
<evidence type="ECO:0000256" key="2">
    <source>
        <dbReference type="ARBA" id="ARBA00022490"/>
    </source>
</evidence>
<evidence type="ECO:0000256" key="6">
    <source>
        <dbReference type="ARBA" id="ARBA00023239"/>
    </source>
</evidence>
<evidence type="ECO:0000256" key="3">
    <source>
        <dbReference type="ARBA" id="ARBA00022723"/>
    </source>
</evidence>
<dbReference type="InterPro" id="IPR033659">
    <property type="entry name" value="Ferrochelatase_N"/>
</dbReference>
<dbReference type="InterPro" id="IPR033644">
    <property type="entry name" value="Ferrochelatase_C"/>
</dbReference>
<dbReference type="RefSeq" id="WP_207846817.1">
    <property type="nucleotide sequence ID" value="NZ_JAFVMH010000007.1"/>
</dbReference>
<dbReference type="NCBIfam" id="TIGR00109">
    <property type="entry name" value="hemH"/>
    <property type="match status" value="1"/>
</dbReference>
<keyword evidence="6 9" id="KW-0456">Lyase</keyword>
<comment type="function">
    <text evidence="9 10">Catalyzes the ferrous insertion into protoporphyrin IX.</text>
</comment>
<keyword evidence="3 9" id="KW-0479">Metal-binding</keyword>
<comment type="pathway">
    <text evidence="9 10">Porphyrin-containing compound metabolism; protoheme biosynthesis; protoheme from protoporphyrin-IX: step 1/1.</text>
</comment>
<dbReference type="GO" id="GO:0006783">
    <property type="term" value="P:heme biosynthetic process"/>
    <property type="evidence" value="ECO:0007669"/>
    <property type="project" value="UniProtKB-UniRule"/>
</dbReference>
<keyword evidence="2 9" id="KW-0963">Cytoplasm</keyword>
<dbReference type="CDD" id="cd03411">
    <property type="entry name" value="Ferrochelatase_N"/>
    <property type="match status" value="1"/>
</dbReference>
<dbReference type="GO" id="GO:0004325">
    <property type="term" value="F:ferrochelatase activity"/>
    <property type="evidence" value="ECO:0007669"/>
    <property type="project" value="UniProtKB-UniRule"/>
</dbReference>
<comment type="similarity">
    <text evidence="1 9 10">Belongs to the ferrochelatase family.</text>
</comment>
<comment type="catalytic activity">
    <reaction evidence="9 10">
        <text>heme b + 2 H(+) = protoporphyrin IX + Fe(2+)</text>
        <dbReference type="Rhea" id="RHEA:22584"/>
        <dbReference type="ChEBI" id="CHEBI:15378"/>
        <dbReference type="ChEBI" id="CHEBI:29033"/>
        <dbReference type="ChEBI" id="CHEBI:57306"/>
        <dbReference type="ChEBI" id="CHEBI:60344"/>
        <dbReference type="EC" id="4.98.1.1"/>
    </reaction>
</comment>
<name>A0A939HQ22_9PROT</name>
<dbReference type="PANTHER" id="PTHR11108:SF1">
    <property type="entry name" value="FERROCHELATASE, MITOCHONDRIAL"/>
    <property type="match status" value="1"/>
</dbReference>
<keyword evidence="4 9" id="KW-0408">Iron</keyword>
<comment type="subcellular location">
    <subcellularLocation>
        <location evidence="9 10">Cytoplasm</location>
    </subcellularLocation>
</comment>
<evidence type="ECO:0000313" key="11">
    <source>
        <dbReference type="EMBL" id="MBO1326144.1"/>
    </source>
</evidence>
<organism evidence="11 12">
    <name type="scientific">Acetobacter garciniae</name>
    <dbReference type="NCBI Taxonomy" id="2817435"/>
    <lineage>
        <taxon>Bacteria</taxon>
        <taxon>Pseudomonadati</taxon>
        <taxon>Pseudomonadota</taxon>
        <taxon>Alphaproteobacteria</taxon>
        <taxon>Acetobacterales</taxon>
        <taxon>Acetobacteraceae</taxon>
        <taxon>Acetobacter</taxon>
    </lineage>
</organism>
<sequence length="350" mass="38436">MVFHHIPAEGSDGQYPSGKPGVIVVNLGTPDDTGYGAVRRYLSEFLSDRRVIEGPPVLWQPILQGVVLSTRPRASGRAYARIWDTQRNESPLRGVTRRQAEKLAERLAVSGVPVVWGMRYGRPSLAEALHDLLRQGCDRILTMPLYPQYSATTTATANDQIFRALMKLRNQPALRTLPPFADDPDFIAALARSVRDAQAQVQAQAPSQAQPFQMVVASFHGLPKDYVAKGDSYAADCLKTVTALRAALGMDETTLPMTFQSRFGPAKWLEPYTAPFIKALPARGVTRIAVVMPGFMADCLETLDEIGNEVREEFLAAGGESFTLIPCLNDSPASIDLLEKLARRELAGWL</sequence>
<evidence type="ECO:0000256" key="8">
    <source>
        <dbReference type="ARBA" id="ARBA00024536"/>
    </source>
</evidence>
<dbReference type="Pfam" id="PF00762">
    <property type="entry name" value="Ferrochelatase"/>
    <property type="match status" value="1"/>
</dbReference>
<comment type="caution">
    <text evidence="11">The sequence shown here is derived from an EMBL/GenBank/DDBJ whole genome shotgun (WGS) entry which is preliminary data.</text>
</comment>
<dbReference type="GO" id="GO:0005737">
    <property type="term" value="C:cytoplasm"/>
    <property type="evidence" value="ECO:0007669"/>
    <property type="project" value="UniProtKB-SubCell"/>
</dbReference>
<evidence type="ECO:0000256" key="9">
    <source>
        <dbReference type="HAMAP-Rule" id="MF_00323"/>
    </source>
</evidence>
<dbReference type="FunFam" id="3.40.50.1400:FF:000002">
    <property type="entry name" value="Ferrochelatase"/>
    <property type="match status" value="1"/>
</dbReference>
<feature type="binding site" evidence="9">
    <location>
        <position position="301"/>
    </location>
    <ligand>
        <name>Fe(2+)</name>
        <dbReference type="ChEBI" id="CHEBI:29033"/>
    </ligand>
</feature>
<dbReference type="InterPro" id="IPR019772">
    <property type="entry name" value="Ferrochelatase_AS"/>
</dbReference>
<protein>
    <recommendedName>
        <fullName evidence="9 10">Ferrochelatase</fullName>
        <ecNumber evidence="9 10">4.98.1.1</ecNumber>
    </recommendedName>
    <alternativeName>
        <fullName evidence="9">Heme synthase</fullName>
    </alternativeName>
    <alternativeName>
        <fullName evidence="9">Protoheme ferro-lyase</fullName>
    </alternativeName>
</protein>
<dbReference type="CDD" id="cd00419">
    <property type="entry name" value="Ferrochelatase_C"/>
    <property type="match status" value="1"/>
</dbReference>
<feature type="binding site" evidence="9">
    <location>
        <position position="220"/>
    </location>
    <ligand>
        <name>Fe(2+)</name>
        <dbReference type="ChEBI" id="CHEBI:29033"/>
    </ligand>
</feature>
<accession>A0A939HQ22</accession>
<evidence type="ECO:0000256" key="7">
    <source>
        <dbReference type="ARBA" id="ARBA00023244"/>
    </source>
</evidence>